<proteinExistence type="predicted"/>
<name>A0A128F3L2_9GAMM</name>
<dbReference type="STRING" id="1796497.GCE9029_02580"/>
<gene>
    <name evidence="1" type="ORF">GCE9029_02580</name>
</gene>
<dbReference type="AlphaFoldDB" id="A0A128F3L2"/>
<organism evidence="1 2">
    <name type="scientific">Grimontia celer</name>
    <dbReference type="NCBI Taxonomy" id="1796497"/>
    <lineage>
        <taxon>Bacteria</taxon>
        <taxon>Pseudomonadati</taxon>
        <taxon>Pseudomonadota</taxon>
        <taxon>Gammaproteobacteria</taxon>
        <taxon>Vibrionales</taxon>
        <taxon>Vibrionaceae</taxon>
        <taxon>Grimontia</taxon>
    </lineage>
</organism>
<dbReference type="EMBL" id="FIZX01000002">
    <property type="protein sequence ID" value="CZF81392.1"/>
    <property type="molecule type" value="Genomic_DNA"/>
</dbReference>
<evidence type="ECO:0000313" key="2">
    <source>
        <dbReference type="Proteomes" id="UP000071641"/>
    </source>
</evidence>
<evidence type="ECO:0000313" key="1">
    <source>
        <dbReference type="EMBL" id="CZF81392.1"/>
    </source>
</evidence>
<dbReference type="Proteomes" id="UP000071641">
    <property type="component" value="Unassembled WGS sequence"/>
</dbReference>
<accession>A0A128F3L2</accession>
<protein>
    <recommendedName>
        <fullName evidence="3">DUF2946 domain-containing protein</fullName>
    </recommendedName>
</protein>
<sequence>MLLPFRKLLPLLLAVLLGWQGFAVAHHKGEHHHEHKVDHECTLCILGMPVIEVDVVDSPLNNILTFTEPTLWLSSLSTAHIAQNARSPPKLNFSIIYILKTNLWRNYAY</sequence>
<evidence type="ECO:0008006" key="3">
    <source>
        <dbReference type="Google" id="ProtNLM"/>
    </source>
</evidence>
<reference evidence="2" key="1">
    <citation type="submission" date="2016-02" db="EMBL/GenBank/DDBJ databases">
        <authorList>
            <person name="Rodrigo-Torres Lidia"/>
            <person name="Arahal R.David."/>
        </authorList>
    </citation>
    <scope>NUCLEOTIDE SEQUENCE [LARGE SCALE GENOMIC DNA]</scope>
    <source>
        <strain evidence="2">CECT 9029</strain>
    </source>
</reference>
<keyword evidence="2" id="KW-1185">Reference proteome</keyword>